<evidence type="ECO:0000256" key="1">
    <source>
        <dbReference type="ARBA" id="ARBA00023015"/>
    </source>
</evidence>
<keyword evidence="2" id="KW-0238">DNA-binding</keyword>
<keyword evidence="5" id="KW-0812">Transmembrane</keyword>
<keyword evidence="5" id="KW-1133">Transmembrane helix</keyword>
<dbReference type="Gene3D" id="1.10.10.60">
    <property type="entry name" value="Homeodomain-like"/>
    <property type="match status" value="1"/>
</dbReference>
<dbReference type="GO" id="GO:0003700">
    <property type="term" value="F:DNA-binding transcription factor activity"/>
    <property type="evidence" value="ECO:0007669"/>
    <property type="project" value="InterPro"/>
</dbReference>
<dbReference type="InterPro" id="IPR009057">
    <property type="entry name" value="Homeodomain-like_sf"/>
</dbReference>
<sequence length="384" mass="44580">MDKMNLLSIVTIISLFVSFFLVFFLLTVKTEYKTSNRLFAFFLILTAIDVSEPLLNSVSSGPSNLGMLRNTFAFLQIPVFYLYVLSVCYSDFKLRPKHLIHLLPFLVVNAVLLPHFYTVDTASKVNFLVNHQHMPELQFNHILFHIQVIVYCTAVFLLLRKAKTLYLENNAGTHVNSYNWLFQFTVVLTILYSIALLKNIFKFSDYLYISEWIKIGALVLQLFIVCWYLYKALNNPGLFRNIDSKLKLVSDLISEEKNDTPEAVNENIHNEELLKLKKFMTEEKPFLNPSLTIQDISKELEIPVRELSVLINHQLGQHFYDFVNTYRIEHAMNILKDTTKSKVTILEILYEVGFNSKSSFNTAFKKHTGKTPTEYRNSLQNNTL</sequence>
<dbReference type="GO" id="GO:0043565">
    <property type="term" value="F:sequence-specific DNA binding"/>
    <property type="evidence" value="ECO:0007669"/>
    <property type="project" value="InterPro"/>
</dbReference>
<dbReference type="InterPro" id="IPR018062">
    <property type="entry name" value="HTH_AraC-typ_CS"/>
</dbReference>
<gene>
    <name evidence="7" type="ORF">SAMN06265171_10558</name>
</gene>
<feature type="transmembrane region" description="Helical" evidence="5">
    <location>
        <begin position="99"/>
        <end position="117"/>
    </location>
</feature>
<dbReference type="PANTHER" id="PTHR43280">
    <property type="entry name" value="ARAC-FAMILY TRANSCRIPTIONAL REGULATOR"/>
    <property type="match status" value="1"/>
</dbReference>
<proteinExistence type="predicted"/>
<evidence type="ECO:0000313" key="8">
    <source>
        <dbReference type="Proteomes" id="UP000316916"/>
    </source>
</evidence>
<dbReference type="PANTHER" id="PTHR43280:SF29">
    <property type="entry name" value="ARAC-FAMILY TRANSCRIPTIONAL REGULATOR"/>
    <property type="match status" value="1"/>
</dbReference>
<name>A0A521DET8_9FLAO</name>
<keyword evidence="3" id="KW-0804">Transcription</keyword>
<feature type="transmembrane region" description="Helical" evidence="5">
    <location>
        <begin position="67"/>
        <end position="87"/>
    </location>
</feature>
<feature type="compositionally biased region" description="Polar residues" evidence="4">
    <location>
        <begin position="370"/>
        <end position="384"/>
    </location>
</feature>
<keyword evidence="8" id="KW-1185">Reference proteome</keyword>
<dbReference type="InterPro" id="IPR018060">
    <property type="entry name" value="HTH_AraC"/>
</dbReference>
<evidence type="ECO:0000256" key="5">
    <source>
        <dbReference type="SAM" id="Phobius"/>
    </source>
</evidence>
<evidence type="ECO:0000313" key="7">
    <source>
        <dbReference type="EMBL" id="SMO70314.1"/>
    </source>
</evidence>
<dbReference type="InterPro" id="IPR020449">
    <property type="entry name" value="Tscrpt_reg_AraC-type_HTH"/>
</dbReference>
<dbReference type="PROSITE" id="PS01124">
    <property type="entry name" value="HTH_ARAC_FAMILY_2"/>
    <property type="match status" value="1"/>
</dbReference>
<feature type="transmembrane region" description="Helical" evidence="5">
    <location>
        <begin position="6"/>
        <end position="26"/>
    </location>
</feature>
<reference evidence="7 8" key="1">
    <citation type="submission" date="2017-05" db="EMBL/GenBank/DDBJ databases">
        <authorList>
            <person name="Varghese N."/>
            <person name="Submissions S."/>
        </authorList>
    </citation>
    <scope>NUCLEOTIDE SEQUENCE [LARGE SCALE GENOMIC DNA]</scope>
    <source>
        <strain evidence="7 8">DSM 29371</strain>
    </source>
</reference>
<feature type="transmembrane region" description="Helical" evidence="5">
    <location>
        <begin position="137"/>
        <end position="159"/>
    </location>
</feature>
<dbReference type="Pfam" id="PF12833">
    <property type="entry name" value="HTH_18"/>
    <property type="match status" value="1"/>
</dbReference>
<protein>
    <submittedName>
        <fullName evidence="7">Transcriptional regulator, AraC family</fullName>
    </submittedName>
</protein>
<evidence type="ECO:0000256" key="4">
    <source>
        <dbReference type="SAM" id="MobiDB-lite"/>
    </source>
</evidence>
<dbReference type="SUPFAM" id="SSF46689">
    <property type="entry name" value="Homeodomain-like"/>
    <property type="match status" value="1"/>
</dbReference>
<feature type="region of interest" description="Disordered" evidence="4">
    <location>
        <begin position="365"/>
        <end position="384"/>
    </location>
</feature>
<evidence type="ECO:0000256" key="2">
    <source>
        <dbReference type="ARBA" id="ARBA00023125"/>
    </source>
</evidence>
<feature type="transmembrane region" description="Helical" evidence="5">
    <location>
        <begin position="180"/>
        <end position="200"/>
    </location>
</feature>
<dbReference type="Proteomes" id="UP000316916">
    <property type="component" value="Unassembled WGS sequence"/>
</dbReference>
<evidence type="ECO:0000256" key="3">
    <source>
        <dbReference type="ARBA" id="ARBA00023163"/>
    </source>
</evidence>
<feature type="transmembrane region" description="Helical" evidence="5">
    <location>
        <begin position="38"/>
        <end position="55"/>
    </location>
</feature>
<accession>A0A521DET8</accession>
<feature type="domain" description="HTH araC/xylS-type" evidence="6">
    <location>
        <begin position="271"/>
        <end position="378"/>
    </location>
</feature>
<feature type="transmembrane region" description="Helical" evidence="5">
    <location>
        <begin position="212"/>
        <end position="230"/>
    </location>
</feature>
<dbReference type="AlphaFoldDB" id="A0A521DET8"/>
<dbReference type="SMART" id="SM00342">
    <property type="entry name" value="HTH_ARAC"/>
    <property type="match status" value="1"/>
</dbReference>
<evidence type="ECO:0000259" key="6">
    <source>
        <dbReference type="PROSITE" id="PS01124"/>
    </source>
</evidence>
<organism evidence="7 8">
    <name type="scientific">Chryseobacterium rhizoplanae</name>
    <dbReference type="NCBI Taxonomy" id="1609531"/>
    <lineage>
        <taxon>Bacteria</taxon>
        <taxon>Pseudomonadati</taxon>
        <taxon>Bacteroidota</taxon>
        <taxon>Flavobacteriia</taxon>
        <taxon>Flavobacteriales</taxon>
        <taxon>Weeksellaceae</taxon>
        <taxon>Chryseobacterium group</taxon>
        <taxon>Chryseobacterium</taxon>
    </lineage>
</organism>
<keyword evidence="1" id="KW-0805">Transcription regulation</keyword>
<keyword evidence="5" id="KW-0472">Membrane</keyword>
<dbReference type="PRINTS" id="PR00032">
    <property type="entry name" value="HTHARAC"/>
</dbReference>
<dbReference type="EMBL" id="FXTC01000005">
    <property type="protein sequence ID" value="SMO70314.1"/>
    <property type="molecule type" value="Genomic_DNA"/>
</dbReference>
<dbReference type="PROSITE" id="PS00041">
    <property type="entry name" value="HTH_ARAC_FAMILY_1"/>
    <property type="match status" value="1"/>
</dbReference>